<reference evidence="1" key="1">
    <citation type="submission" date="2020-03" db="EMBL/GenBank/DDBJ databases">
        <authorList>
            <person name="Weist P."/>
        </authorList>
    </citation>
    <scope>NUCLEOTIDE SEQUENCE</scope>
</reference>
<organism evidence="1 2">
    <name type="scientific">Pleuronectes platessa</name>
    <name type="common">European plaice</name>
    <dbReference type="NCBI Taxonomy" id="8262"/>
    <lineage>
        <taxon>Eukaryota</taxon>
        <taxon>Metazoa</taxon>
        <taxon>Chordata</taxon>
        <taxon>Craniata</taxon>
        <taxon>Vertebrata</taxon>
        <taxon>Euteleostomi</taxon>
        <taxon>Actinopterygii</taxon>
        <taxon>Neopterygii</taxon>
        <taxon>Teleostei</taxon>
        <taxon>Neoteleostei</taxon>
        <taxon>Acanthomorphata</taxon>
        <taxon>Carangaria</taxon>
        <taxon>Pleuronectiformes</taxon>
        <taxon>Pleuronectoidei</taxon>
        <taxon>Pleuronectidae</taxon>
        <taxon>Pleuronectes</taxon>
    </lineage>
</organism>
<evidence type="ECO:0000313" key="2">
    <source>
        <dbReference type="Proteomes" id="UP001153269"/>
    </source>
</evidence>
<protein>
    <submittedName>
        <fullName evidence="1">Uncharacterized protein</fullName>
    </submittedName>
</protein>
<dbReference type="Proteomes" id="UP001153269">
    <property type="component" value="Unassembled WGS sequence"/>
</dbReference>
<evidence type="ECO:0000313" key="1">
    <source>
        <dbReference type="EMBL" id="CAB1417169.1"/>
    </source>
</evidence>
<dbReference type="AlphaFoldDB" id="A0A9N7YAF2"/>
<comment type="caution">
    <text evidence="1">The sequence shown here is derived from an EMBL/GenBank/DDBJ whole genome shotgun (WGS) entry which is preliminary data.</text>
</comment>
<sequence length="136" mass="15303">MELELLACRLAPGGLEELTVPKTTSTSRLLFVGRLAEAWTGWLCLLDTEQSLRKELSVFVRYEICTPVVEEASERDRRTNKNRQQREPEQIHSVSFLMETDEDSRSVFVGGDTQSLVRAGSSELRAALKDIVSTCL</sequence>
<gene>
    <name evidence="1" type="ORF">PLEPLA_LOCUS4970</name>
</gene>
<dbReference type="EMBL" id="CADEAL010000249">
    <property type="protein sequence ID" value="CAB1417169.1"/>
    <property type="molecule type" value="Genomic_DNA"/>
</dbReference>
<keyword evidence="2" id="KW-1185">Reference proteome</keyword>
<proteinExistence type="predicted"/>
<name>A0A9N7YAF2_PLEPL</name>
<accession>A0A9N7YAF2</accession>